<name>A0ABP9Z595_9FUNG</name>
<protein>
    <recommendedName>
        <fullName evidence="3">Allantoicase domain-containing protein</fullName>
    </recommendedName>
</protein>
<evidence type="ECO:0000313" key="4">
    <source>
        <dbReference type="EMBL" id="GAA5814295.1"/>
    </source>
</evidence>
<feature type="compositionally biased region" description="Basic and acidic residues" evidence="2">
    <location>
        <begin position="359"/>
        <end position="377"/>
    </location>
</feature>
<organism evidence="4 5">
    <name type="scientific">Mucor flavus</name>
    <dbReference type="NCBI Taxonomy" id="439312"/>
    <lineage>
        <taxon>Eukaryota</taxon>
        <taxon>Fungi</taxon>
        <taxon>Fungi incertae sedis</taxon>
        <taxon>Mucoromycota</taxon>
        <taxon>Mucoromycotina</taxon>
        <taxon>Mucoromycetes</taxon>
        <taxon>Mucorales</taxon>
        <taxon>Mucorineae</taxon>
        <taxon>Mucoraceae</taxon>
        <taxon>Mucor</taxon>
    </lineage>
</organism>
<dbReference type="PANTHER" id="PTHR12045:SF3">
    <property type="entry name" value="INACTIVE ALLANTOICASE-RELATED"/>
    <property type="match status" value="1"/>
</dbReference>
<feature type="compositionally biased region" description="Basic residues" evidence="2">
    <location>
        <begin position="477"/>
        <end position="492"/>
    </location>
</feature>
<dbReference type="SUPFAM" id="SSF49785">
    <property type="entry name" value="Galactose-binding domain-like"/>
    <property type="match status" value="2"/>
</dbReference>
<feature type="compositionally biased region" description="Basic residues" evidence="2">
    <location>
        <begin position="447"/>
        <end position="456"/>
    </location>
</feature>
<dbReference type="EMBL" id="BAABUK010000020">
    <property type="protein sequence ID" value="GAA5814295.1"/>
    <property type="molecule type" value="Genomic_DNA"/>
</dbReference>
<gene>
    <name evidence="4" type="ORF">MFLAVUS_007789</name>
</gene>
<dbReference type="Proteomes" id="UP001473302">
    <property type="component" value="Unassembled WGS sequence"/>
</dbReference>
<dbReference type="InterPro" id="IPR005164">
    <property type="entry name" value="Allantoicase"/>
</dbReference>
<feature type="domain" description="Allantoicase" evidence="3">
    <location>
        <begin position="36"/>
        <end position="181"/>
    </location>
</feature>
<evidence type="ECO:0000256" key="2">
    <source>
        <dbReference type="SAM" id="MobiDB-lite"/>
    </source>
</evidence>
<dbReference type="PANTHER" id="PTHR12045">
    <property type="entry name" value="ALLANTOICASE"/>
    <property type="match status" value="1"/>
</dbReference>
<comment type="similarity">
    <text evidence="1">Belongs to the allantoicase family.</text>
</comment>
<reference evidence="4 5" key="1">
    <citation type="submission" date="2024-04" db="EMBL/GenBank/DDBJ databases">
        <title>genome sequences of Mucor flavus KT1a and Helicostylum pulchrum KT1b strains isolated from the surface of a dry-aged beef.</title>
        <authorList>
            <person name="Toyotome T."/>
            <person name="Hosono M."/>
            <person name="Torimaru M."/>
            <person name="Fukuda K."/>
            <person name="Mikami N."/>
        </authorList>
    </citation>
    <scope>NUCLEOTIDE SEQUENCE [LARGE SCALE GENOMIC DNA]</scope>
    <source>
        <strain evidence="4 5">KT1a</strain>
    </source>
</reference>
<proteinExistence type="inferred from homology"/>
<dbReference type="InterPro" id="IPR008979">
    <property type="entry name" value="Galactose-bd-like_sf"/>
</dbReference>
<comment type="caution">
    <text evidence="4">The sequence shown here is derived from an EMBL/GenBank/DDBJ whole genome shotgun (WGS) entry which is preliminary data.</text>
</comment>
<sequence>MGNLFSTKNYCRLSSNRLEETPLVFSVDVSSVLRNAKIEYVSDETLGNASNLIKHEPPTSEFNSIPEESRDGWIVKRHANIASVTIRLCEATDILGYDIDTTGFKNICPTYARIQGLKTPTEEDIEGNIEEWVTLLSNEAINENSHNFFYKNNTDECLYSHVCLTISPSGGIARFRTYGDIVSDPLKPGTEYNLASANLGARIVRTSDTDNCSTPNVLLDNGTLATQGWLTPRSRSFQENRNDFVIIQLATCGCINSVIIDTTGFRGLSPLKVCVEACNSTKDDPNHDYNVRWYPLIYETSVKEDTLNIFQLSHDDFITHVRMTLIPDGGIQQIQCIGTIPNGIKLNYVDGLSSSLADKASEEKPKSNSQEVLKKDESSTCTVSEELNFDLPTVSSLGVCNNNLALTPPSSQESGNSSSPEIMEVETSVTGKRKASESNLDADTSRRTRLPRRAKSRKIELAQVEELDLTGQAVTRGRGRRRGHGRGSTKKN</sequence>
<feature type="domain" description="Allantoicase" evidence="3">
    <location>
        <begin position="200"/>
        <end position="339"/>
    </location>
</feature>
<feature type="compositionally biased region" description="Low complexity" evidence="2">
    <location>
        <begin position="408"/>
        <end position="420"/>
    </location>
</feature>
<keyword evidence="5" id="KW-1185">Reference proteome</keyword>
<evidence type="ECO:0000313" key="5">
    <source>
        <dbReference type="Proteomes" id="UP001473302"/>
    </source>
</evidence>
<evidence type="ECO:0000256" key="1">
    <source>
        <dbReference type="ARBA" id="ARBA00009242"/>
    </source>
</evidence>
<evidence type="ECO:0000259" key="3">
    <source>
        <dbReference type="Pfam" id="PF03561"/>
    </source>
</evidence>
<dbReference type="Pfam" id="PF03561">
    <property type="entry name" value="Allantoicase"/>
    <property type="match status" value="2"/>
</dbReference>
<feature type="region of interest" description="Disordered" evidence="2">
    <location>
        <begin position="357"/>
        <end position="377"/>
    </location>
</feature>
<accession>A0ABP9Z595</accession>
<dbReference type="Gene3D" id="2.60.120.260">
    <property type="entry name" value="Galactose-binding domain-like"/>
    <property type="match status" value="2"/>
</dbReference>
<feature type="region of interest" description="Disordered" evidence="2">
    <location>
        <begin position="406"/>
        <end position="492"/>
    </location>
</feature>
<dbReference type="InterPro" id="IPR015908">
    <property type="entry name" value="Allantoicase_dom"/>
</dbReference>